<proteinExistence type="predicted"/>
<evidence type="ECO:0000313" key="2">
    <source>
        <dbReference type="EMBL" id="TWT97461.1"/>
    </source>
</evidence>
<dbReference type="AlphaFoldDB" id="A0A5C6AEG2"/>
<name>A0A5C6AEG2_9BACT</name>
<protein>
    <recommendedName>
        <fullName evidence="4">Secreted protein</fullName>
    </recommendedName>
</protein>
<evidence type="ECO:0008006" key="4">
    <source>
        <dbReference type="Google" id="ProtNLM"/>
    </source>
</evidence>
<dbReference type="RefSeq" id="WP_197167888.1">
    <property type="nucleotide sequence ID" value="NZ_SJPM01000004.1"/>
</dbReference>
<evidence type="ECO:0000313" key="3">
    <source>
        <dbReference type="Proteomes" id="UP000316213"/>
    </source>
</evidence>
<comment type="caution">
    <text evidence="2">The sequence shown here is derived from an EMBL/GenBank/DDBJ whole genome shotgun (WGS) entry which is preliminary data.</text>
</comment>
<keyword evidence="3" id="KW-1185">Reference proteome</keyword>
<reference evidence="2 3" key="1">
    <citation type="submission" date="2019-02" db="EMBL/GenBank/DDBJ databases">
        <title>Deep-cultivation of Planctomycetes and their phenomic and genomic characterization uncovers novel biology.</title>
        <authorList>
            <person name="Wiegand S."/>
            <person name="Jogler M."/>
            <person name="Boedeker C."/>
            <person name="Pinto D."/>
            <person name="Vollmers J."/>
            <person name="Rivas-Marin E."/>
            <person name="Kohn T."/>
            <person name="Peeters S.H."/>
            <person name="Heuer A."/>
            <person name="Rast P."/>
            <person name="Oberbeckmann S."/>
            <person name="Bunk B."/>
            <person name="Jeske O."/>
            <person name="Meyerdierks A."/>
            <person name="Storesund J.E."/>
            <person name="Kallscheuer N."/>
            <person name="Luecker S."/>
            <person name="Lage O.M."/>
            <person name="Pohl T."/>
            <person name="Merkel B.J."/>
            <person name="Hornburger P."/>
            <person name="Mueller R.-W."/>
            <person name="Bruemmer F."/>
            <person name="Labrenz M."/>
            <person name="Spormann A.M."/>
            <person name="Op Den Camp H."/>
            <person name="Overmann J."/>
            <person name="Amann R."/>
            <person name="Jetten M.S.M."/>
            <person name="Mascher T."/>
            <person name="Medema M.H."/>
            <person name="Devos D.P."/>
            <person name="Kaster A.-K."/>
            <person name="Ovreas L."/>
            <person name="Rohde M."/>
            <person name="Galperin M.Y."/>
            <person name="Jogler C."/>
        </authorList>
    </citation>
    <scope>NUCLEOTIDE SEQUENCE [LARGE SCALE GENOMIC DNA]</scope>
    <source>
        <strain evidence="2 3">Pla100</strain>
    </source>
</reference>
<sequence length="338" mass="37731" precursor="true">MKIVRHDRNMASLFITLAFWLATVASAQTVSVSHDPSVDDHGTRLLGRVIERLALGAAFDAKVRQRVWVGGREVIGVGTYEQAGDGSGRFNLQVAMHDGDGKHTLQQISDGRLAWTREQIGDQILLQRVDVGRLDQWVHGATLTGLSRAEGAAGSTRSIVGHLPPSVRVGGFVEMLETMVAQHDLRVVTGRLEDQDVWIVRGSLKDNVRLQMLANFPNNQWPELCPDEMVVAIAKSDQIDTGFGQGIPVRIEFWVSPPTGSLDDKGVENQTGQPATMPKNRMVSLIELYSIRPISTPPIGRFRFENQDMEVNYTNDTDRYLHRYGIEITERQSRLLRR</sequence>
<feature type="chain" id="PRO_5022848108" description="Secreted protein" evidence="1">
    <location>
        <begin position="28"/>
        <end position="338"/>
    </location>
</feature>
<evidence type="ECO:0000256" key="1">
    <source>
        <dbReference type="SAM" id="SignalP"/>
    </source>
</evidence>
<accession>A0A5C6AEG2</accession>
<feature type="signal peptide" evidence="1">
    <location>
        <begin position="1"/>
        <end position="27"/>
    </location>
</feature>
<organism evidence="2 3">
    <name type="scientific">Neorhodopirellula pilleata</name>
    <dbReference type="NCBI Taxonomy" id="2714738"/>
    <lineage>
        <taxon>Bacteria</taxon>
        <taxon>Pseudomonadati</taxon>
        <taxon>Planctomycetota</taxon>
        <taxon>Planctomycetia</taxon>
        <taxon>Pirellulales</taxon>
        <taxon>Pirellulaceae</taxon>
        <taxon>Neorhodopirellula</taxon>
    </lineage>
</organism>
<dbReference type="EMBL" id="SJPM01000004">
    <property type="protein sequence ID" value="TWT97461.1"/>
    <property type="molecule type" value="Genomic_DNA"/>
</dbReference>
<dbReference type="Proteomes" id="UP000316213">
    <property type="component" value="Unassembled WGS sequence"/>
</dbReference>
<keyword evidence="1" id="KW-0732">Signal</keyword>
<gene>
    <name evidence="2" type="ORF">Pla100_26150</name>
</gene>